<keyword evidence="5" id="KW-0963">Cytoplasm</keyword>
<keyword evidence="13" id="KW-1185">Reference proteome</keyword>
<organism evidence="12 13">
    <name type="scientific">Sphagnum jensenii</name>
    <dbReference type="NCBI Taxonomy" id="128206"/>
    <lineage>
        <taxon>Eukaryota</taxon>
        <taxon>Viridiplantae</taxon>
        <taxon>Streptophyta</taxon>
        <taxon>Embryophyta</taxon>
        <taxon>Bryophyta</taxon>
        <taxon>Sphagnophytina</taxon>
        <taxon>Sphagnopsida</taxon>
        <taxon>Sphagnales</taxon>
        <taxon>Sphagnaceae</taxon>
        <taxon>Sphagnum</taxon>
    </lineage>
</organism>
<dbReference type="Pfam" id="PF00701">
    <property type="entry name" value="DHDPS"/>
    <property type="match status" value="1"/>
</dbReference>
<dbReference type="InterPro" id="IPR002220">
    <property type="entry name" value="DapA-like"/>
</dbReference>
<keyword evidence="10" id="KW-0704">Schiff base</keyword>
<keyword evidence="7" id="KW-0220">Diaminopimelate biosynthesis</keyword>
<dbReference type="PANTHER" id="PTHR12128:SF66">
    <property type="entry name" value="4-HYDROXY-2-OXOGLUTARATE ALDOLASE, MITOCHONDRIAL"/>
    <property type="match status" value="1"/>
</dbReference>
<dbReference type="EMBL" id="CAXHBF010000476">
    <property type="protein sequence ID" value="CAK9856310.1"/>
    <property type="molecule type" value="Genomic_DNA"/>
</dbReference>
<dbReference type="PIRSF" id="PIRSF001365">
    <property type="entry name" value="DHDPS"/>
    <property type="match status" value="1"/>
</dbReference>
<comment type="function">
    <text evidence="1">Catalyzes the condensation of (S)-aspartate-beta-semialdehyde [(S)-ASA] and pyruvate to 4-hydroxy-tetrahydrodipicolinate (HTPA).</text>
</comment>
<protein>
    <recommendedName>
        <fullName evidence="4">4-hydroxy-tetrahydrodipicolinate synthase</fullName>
        <ecNumber evidence="4">4.3.3.7</ecNumber>
    </recommendedName>
</protein>
<comment type="pathway">
    <text evidence="2">Amino-acid biosynthesis; L-lysine biosynthesis via DAP pathway; (S)-tetrahydrodipicolinate from L-aspartate: step 3/4.</text>
</comment>
<dbReference type="CDD" id="cd00950">
    <property type="entry name" value="DHDPS"/>
    <property type="match status" value="1"/>
</dbReference>
<evidence type="ECO:0000256" key="11">
    <source>
        <dbReference type="ARBA" id="ARBA00047836"/>
    </source>
</evidence>
<evidence type="ECO:0000313" key="13">
    <source>
        <dbReference type="Proteomes" id="UP001497522"/>
    </source>
</evidence>
<proteinExistence type="inferred from homology"/>
<evidence type="ECO:0000256" key="3">
    <source>
        <dbReference type="ARBA" id="ARBA00007592"/>
    </source>
</evidence>
<dbReference type="SMART" id="SM01130">
    <property type="entry name" value="DHDPS"/>
    <property type="match status" value="1"/>
</dbReference>
<dbReference type="SUPFAM" id="SSF51569">
    <property type="entry name" value="Aldolase"/>
    <property type="match status" value="1"/>
</dbReference>
<evidence type="ECO:0000256" key="8">
    <source>
        <dbReference type="ARBA" id="ARBA00023154"/>
    </source>
</evidence>
<evidence type="ECO:0000256" key="4">
    <source>
        <dbReference type="ARBA" id="ARBA00012086"/>
    </source>
</evidence>
<dbReference type="Proteomes" id="UP001497522">
    <property type="component" value="Unassembled WGS sequence"/>
</dbReference>
<name>A0ABP0ZZY4_9BRYO</name>
<dbReference type="NCBIfam" id="TIGR00674">
    <property type="entry name" value="dapA"/>
    <property type="match status" value="1"/>
</dbReference>
<sequence length="282" mass="31113">MFKGLFTALITPFKYGSLDEEAYIKLIEWQINSGVHGFVTCGSTGEAQNLSRPELHRAIELCVRTVNGRVPVIAGTGSASTSETIEISNEAKNLGVDGILVVTPYYLRPAQEGLYQHYKAINDEVAMPIMIYNVPRRTSVDISDETIIRLAKLEHIVGLKDATGDLSRISNIINEVAENFVVFAGDDETALGFNAQGGAGCISVVSNIYPSLCAKIQDHWFAGDWRRAFEIQKMLASLFNILFCETNPVPIKYAASLFEICSPDVRLPLVPLSERNKKLIKE</sequence>
<keyword evidence="9" id="KW-0456">Lyase</keyword>
<feature type="non-terminal residue" evidence="12">
    <location>
        <position position="282"/>
    </location>
</feature>
<dbReference type="InterPro" id="IPR013785">
    <property type="entry name" value="Aldolase_TIM"/>
</dbReference>
<dbReference type="InterPro" id="IPR005263">
    <property type="entry name" value="DapA"/>
</dbReference>
<dbReference type="PRINTS" id="PR00146">
    <property type="entry name" value="DHPICSNTHASE"/>
</dbReference>
<dbReference type="EC" id="4.3.3.7" evidence="4"/>
<evidence type="ECO:0000256" key="10">
    <source>
        <dbReference type="ARBA" id="ARBA00023270"/>
    </source>
</evidence>
<accession>A0ABP0ZZY4</accession>
<keyword evidence="6" id="KW-0028">Amino-acid biosynthesis</keyword>
<comment type="caution">
    <text evidence="12">The sequence shown here is derived from an EMBL/GenBank/DDBJ whole genome shotgun (WGS) entry which is preliminary data.</text>
</comment>
<evidence type="ECO:0000256" key="5">
    <source>
        <dbReference type="ARBA" id="ARBA00022490"/>
    </source>
</evidence>
<comment type="catalytic activity">
    <reaction evidence="11">
        <text>L-aspartate 4-semialdehyde + pyruvate = (2S,4S)-4-hydroxy-2,3,4,5-tetrahydrodipicolinate + H2O + H(+)</text>
        <dbReference type="Rhea" id="RHEA:34171"/>
        <dbReference type="ChEBI" id="CHEBI:15361"/>
        <dbReference type="ChEBI" id="CHEBI:15377"/>
        <dbReference type="ChEBI" id="CHEBI:15378"/>
        <dbReference type="ChEBI" id="CHEBI:67139"/>
        <dbReference type="ChEBI" id="CHEBI:537519"/>
        <dbReference type="EC" id="4.3.3.7"/>
    </reaction>
</comment>
<dbReference type="PROSITE" id="PS00666">
    <property type="entry name" value="DHDPS_2"/>
    <property type="match status" value="1"/>
</dbReference>
<evidence type="ECO:0000256" key="2">
    <source>
        <dbReference type="ARBA" id="ARBA00005120"/>
    </source>
</evidence>
<evidence type="ECO:0000256" key="1">
    <source>
        <dbReference type="ARBA" id="ARBA00003294"/>
    </source>
</evidence>
<gene>
    <name evidence="12" type="ORF">CSSPJE1EN2_LOCUS26242</name>
</gene>
<dbReference type="PANTHER" id="PTHR12128">
    <property type="entry name" value="DIHYDRODIPICOLINATE SYNTHASE"/>
    <property type="match status" value="1"/>
</dbReference>
<dbReference type="Gene3D" id="3.20.20.70">
    <property type="entry name" value="Aldolase class I"/>
    <property type="match status" value="1"/>
</dbReference>
<reference evidence="12" key="1">
    <citation type="submission" date="2024-03" db="EMBL/GenBank/DDBJ databases">
        <authorList>
            <consortium name="ELIXIR-Norway"/>
            <consortium name="Elixir Norway"/>
        </authorList>
    </citation>
    <scope>NUCLEOTIDE SEQUENCE</scope>
</reference>
<comment type="similarity">
    <text evidence="3">Belongs to the DapA family.</text>
</comment>
<evidence type="ECO:0000313" key="12">
    <source>
        <dbReference type="EMBL" id="CAK9856310.1"/>
    </source>
</evidence>
<evidence type="ECO:0000256" key="7">
    <source>
        <dbReference type="ARBA" id="ARBA00022915"/>
    </source>
</evidence>
<dbReference type="InterPro" id="IPR020625">
    <property type="entry name" value="Schiff_base-form_aldolases_AS"/>
</dbReference>
<evidence type="ECO:0000256" key="6">
    <source>
        <dbReference type="ARBA" id="ARBA00022605"/>
    </source>
</evidence>
<evidence type="ECO:0000256" key="9">
    <source>
        <dbReference type="ARBA" id="ARBA00023239"/>
    </source>
</evidence>
<dbReference type="HAMAP" id="MF_00418">
    <property type="entry name" value="DapA"/>
    <property type="match status" value="1"/>
</dbReference>
<keyword evidence="8" id="KW-0457">Lysine biosynthesis</keyword>